<feature type="region of interest" description="Disordered" evidence="1">
    <location>
        <begin position="399"/>
        <end position="421"/>
    </location>
</feature>
<feature type="region of interest" description="Disordered" evidence="1">
    <location>
        <begin position="1"/>
        <end position="32"/>
    </location>
</feature>
<feature type="region of interest" description="Disordered" evidence="1">
    <location>
        <begin position="167"/>
        <end position="197"/>
    </location>
</feature>
<protein>
    <recommendedName>
        <fullName evidence="3">CCZ1/INTU/HSP4 first Longin domain-containing protein</fullName>
    </recommendedName>
</protein>
<gene>
    <name evidence="2" type="ORF">TSPGSL018_27704</name>
</gene>
<name>A0A061QME3_9CHLO</name>
<feature type="region of interest" description="Disordered" evidence="1">
    <location>
        <begin position="346"/>
        <end position="387"/>
    </location>
</feature>
<evidence type="ECO:0000313" key="2">
    <source>
        <dbReference type="EMBL" id="JAC60898.1"/>
    </source>
</evidence>
<feature type="compositionally biased region" description="Low complexity" evidence="1">
    <location>
        <begin position="183"/>
        <end position="192"/>
    </location>
</feature>
<feature type="compositionally biased region" description="Low complexity" evidence="1">
    <location>
        <begin position="359"/>
        <end position="371"/>
    </location>
</feature>
<evidence type="ECO:0000256" key="1">
    <source>
        <dbReference type="SAM" id="MobiDB-lite"/>
    </source>
</evidence>
<feature type="non-terminal residue" evidence="2">
    <location>
        <position position="1"/>
    </location>
</feature>
<sequence>LPSRSAPRGNGGAPAKTAPAATKKQRRPGEPKILSGWARSRLELVLQSYFMEIRGREWLHAHVVPAFELGVPYAAVALDLQLSALELLNGIEVVCPPAEERAASPAMFRMSRSSCLIHSGKLIASHMDVRETKEVWRLCWALSMFERTADHPPAVLMEDAYLPDAAAGPSAPARGEAGLPETPSAAGPSPSSGGSGGHGRVSLLIVGIGEDIVVVMLRPLGGAGASDLRGSFLVDAVTHDLSRFREEESAALAGLAARSEDAAAEGAPPPQPGPAAALRAPRPAPEDTMLLHHISYNGVSGVLLATDSPPGELASNLAGDFVATAVQLHSLLERLRQSAFHTHHLSQASRGDLTPSAHGSPFSPFSNSPGPMWESIGTPRSARAGQRETPFSLTLSALMNAAGPTPPRSKDSPAQRMGSADPTVYKTHPELFFLEGLTEIRVRLQRHDLGNRKETSPHTDWCVTGRVDASGRELFLCHRPELALSALDAAFQICFGTFW</sequence>
<accession>A0A061QME3</accession>
<dbReference type="EMBL" id="GBEZ01026301">
    <property type="protein sequence ID" value="JAC60898.1"/>
    <property type="molecule type" value="Transcribed_RNA"/>
</dbReference>
<feature type="region of interest" description="Disordered" evidence="1">
    <location>
        <begin position="259"/>
        <end position="281"/>
    </location>
</feature>
<reference evidence="2" key="1">
    <citation type="submission" date="2014-05" db="EMBL/GenBank/DDBJ databases">
        <title>The transcriptome of the halophilic microalga Tetraselmis sp. GSL018 isolated from the Great Salt Lake, Utah.</title>
        <authorList>
            <person name="Jinkerson R.E."/>
            <person name="D'Adamo S."/>
            <person name="Posewitz M.C."/>
        </authorList>
    </citation>
    <scope>NUCLEOTIDE SEQUENCE</scope>
    <source>
        <strain evidence="2">GSL018</strain>
    </source>
</reference>
<organism evidence="2">
    <name type="scientific">Tetraselmis sp. GSL018</name>
    <dbReference type="NCBI Taxonomy" id="582737"/>
    <lineage>
        <taxon>Eukaryota</taxon>
        <taxon>Viridiplantae</taxon>
        <taxon>Chlorophyta</taxon>
        <taxon>core chlorophytes</taxon>
        <taxon>Chlorodendrophyceae</taxon>
        <taxon>Chlorodendrales</taxon>
        <taxon>Chlorodendraceae</taxon>
        <taxon>Tetraselmis</taxon>
    </lineage>
</organism>
<evidence type="ECO:0008006" key="3">
    <source>
        <dbReference type="Google" id="ProtNLM"/>
    </source>
</evidence>
<proteinExistence type="predicted"/>
<dbReference type="AlphaFoldDB" id="A0A061QME3"/>
<feature type="compositionally biased region" description="Low complexity" evidence="1">
    <location>
        <begin position="13"/>
        <end position="22"/>
    </location>
</feature>